<accession>A0A561EAD1</accession>
<proteinExistence type="predicted"/>
<reference evidence="2 3" key="1">
    <citation type="submission" date="2019-06" db="EMBL/GenBank/DDBJ databases">
        <title>Sequencing the genomes of 1000 actinobacteria strains.</title>
        <authorList>
            <person name="Klenk H.-P."/>
        </authorList>
    </citation>
    <scope>NUCLEOTIDE SEQUENCE [LARGE SCALE GENOMIC DNA]</scope>
    <source>
        <strain evidence="2 3">DSM 19560</strain>
    </source>
</reference>
<dbReference type="Proteomes" id="UP000318297">
    <property type="component" value="Unassembled WGS sequence"/>
</dbReference>
<dbReference type="Gene3D" id="1.10.260.40">
    <property type="entry name" value="lambda repressor-like DNA-binding domains"/>
    <property type="match status" value="1"/>
</dbReference>
<evidence type="ECO:0000313" key="3">
    <source>
        <dbReference type="Proteomes" id="UP000318297"/>
    </source>
</evidence>
<sequence>MDKQQKTGLTFGQLIHRERMKSGLSFSQAATQVGVSKSLLHLWESDQVTHPDHGAVMRLASLLNIDQMDLVRLAGYDTAETLPTVQPYFRNKYPGMPDAAINEIEAITKKYGFDPNNPGPRPGEDER</sequence>
<dbReference type="InterPro" id="IPR001387">
    <property type="entry name" value="Cro/C1-type_HTH"/>
</dbReference>
<keyword evidence="3" id="KW-1185">Reference proteome</keyword>
<evidence type="ECO:0000313" key="2">
    <source>
        <dbReference type="EMBL" id="TWE12568.1"/>
    </source>
</evidence>
<feature type="domain" description="HTH cro/C1-type" evidence="1">
    <location>
        <begin position="15"/>
        <end position="70"/>
    </location>
</feature>
<dbReference type="GO" id="GO:0003677">
    <property type="term" value="F:DNA binding"/>
    <property type="evidence" value="ECO:0007669"/>
    <property type="project" value="InterPro"/>
</dbReference>
<dbReference type="CDD" id="cd00093">
    <property type="entry name" value="HTH_XRE"/>
    <property type="match status" value="1"/>
</dbReference>
<organism evidence="2 3">
    <name type="scientific">Rudaeicoccus suwonensis</name>
    <dbReference type="NCBI Taxonomy" id="657409"/>
    <lineage>
        <taxon>Bacteria</taxon>
        <taxon>Bacillati</taxon>
        <taxon>Actinomycetota</taxon>
        <taxon>Actinomycetes</taxon>
        <taxon>Micrococcales</taxon>
        <taxon>Dermacoccaceae</taxon>
        <taxon>Rudaeicoccus</taxon>
    </lineage>
</organism>
<gene>
    <name evidence="2" type="ORF">BKA23_1381</name>
</gene>
<dbReference type="InterPro" id="IPR010982">
    <property type="entry name" value="Lambda_DNA-bd_dom_sf"/>
</dbReference>
<dbReference type="SUPFAM" id="SSF47413">
    <property type="entry name" value="lambda repressor-like DNA-binding domains"/>
    <property type="match status" value="1"/>
</dbReference>
<dbReference type="OrthoDB" id="4629244at2"/>
<dbReference type="AlphaFoldDB" id="A0A561EAD1"/>
<dbReference type="RefSeq" id="WP_145226667.1">
    <property type="nucleotide sequence ID" value="NZ_VIVQ01000001.1"/>
</dbReference>
<comment type="caution">
    <text evidence="2">The sequence shown here is derived from an EMBL/GenBank/DDBJ whole genome shotgun (WGS) entry which is preliminary data.</text>
</comment>
<name>A0A561EAD1_9MICO</name>
<dbReference type="Pfam" id="PF13560">
    <property type="entry name" value="HTH_31"/>
    <property type="match status" value="1"/>
</dbReference>
<dbReference type="PROSITE" id="PS50943">
    <property type="entry name" value="HTH_CROC1"/>
    <property type="match status" value="1"/>
</dbReference>
<dbReference type="EMBL" id="VIVQ01000001">
    <property type="protein sequence ID" value="TWE12568.1"/>
    <property type="molecule type" value="Genomic_DNA"/>
</dbReference>
<evidence type="ECO:0000259" key="1">
    <source>
        <dbReference type="PROSITE" id="PS50943"/>
    </source>
</evidence>
<protein>
    <submittedName>
        <fullName evidence="2">Helix-turn-helix protein</fullName>
    </submittedName>
</protein>